<sequence>MGLFRRWKPKGKMYSLKCTQCGSGFLSSYNLEAPICGKCLQKAKSLDSTIDHEKACIKCGTQGVIYGKEYCYSCYFGFQKKE</sequence>
<dbReference type="BioCyc" id="CNIT1237085:G1324-3202-MONOMER"/>
<dbReference type="RefSeq" id="WP_015020651.1">
    <property type="nucleotide sequence ID" value="NC_018719.1"/>
</dbReference>
<evidence type="ECO:0000313" key="2">
    <source>
        <dbReference type="Proteomes" id="UP000008037"/>
    </source>
</evidence>
<name>K0IL26_NITGG</name>
<dbReference type="AlphaFoldDB" id="K0IL26"/>
<reference evidence="1 2" key="1">
    <citation type="journal article" date="2012" name="Environ. Microbiol.">
        <title>The genome of the ammonia-oxidizing Candidatus Nitrososphaera gargensis: insights into metabolic versatility and environmental adaptations.</title>
        <authorList>
            <person name="Spang A."/>
            <person name="Poehlein A."/>
            <person name="Offre P."/>
            <person name="Zumbragel S."/>
            <person name="Haider S."/>
            <person name="Rychlik N."/>
            <person name="Nowka B."/>
            <person name="Schmeisser C."/>
            <person name="Lebedeva E.V."/>
            <person name="Rattei T."/>
            <person name="Bohm C."/>
            <person name="Schmid M."/>
            <person name="Galushko A."/>
            <person name="Hatzenpichler R."/>
            <person name="Weinmaier T."/>
            <person name="Daniel R."/>
            <person name="Schleper C."/>
            <person name="Spieck E."/>
            <person name="Streit W."/>
            <person name="Wagner M."/>
        </authorList>
    </citation>
    <scope>NUCLEOTIDE SEQUENCE [LARGE SCALE GENOMIC DNA]</scope>
    <source>
        <strain evidence="2">Ga9.2</strain>
    </source>
</reference>
<organism evidence="1 2">
    <name type="scientific">Nitrososphaera gargensis (strain Ga9.2)</name>
    <dbReference type="NCBI Taxonomy" id="1237085"/>
    <lineage>
        <taxon>Archaea</taxon>
        <taxon>Nitrososphaerota</taxon>
        <taxon>Nitrososphaeria</taxon>
        <taxon>Nitrososphaerales</taxon>
        <taxon>Nitrososphaeraceae</taxon>
        <taxon>Nitrososphaera</taxon>
    </lineage>
</organism>
<protein>
    <submittedName>
        <fullName evidence="1">Uncharacterized protein</fullName>
    </submittedName>
</protein>
<dbReference type="Proteomes" id="UP000008037">
    <property type="component" value="Chromosome"/>
</dbReference>
<dbReference type="OrthoDB" id="5746at2157"/>
<dbReference type="KEGG" id="nga:Ngar_c32020"/>
<dbReference type="EMBL" id="CP002408">
    <property type="protein sequence ID" value="AFU60118.1"/>
    <property type="molecule type" value="Genomic_DNA"/>
</dbReference>
<evidence type="ECO:0000313" key="1">
    <source>
        <dbReference type="EMBL" id="AFU60118.1"/>
    </source>
</evidence>
<dbReference type="HOGENOM" id="CLU_2581539_0_0_2"/>
<keyword evidence="2" id="KW-1185">Reference proteome</keyword>
<accession>K0IL26</accession>
<proteinExistence type="predicted"/>
<dbReference type="GeneID" id="13797012"/>
<dbReference type="InParanoid" id="K0IL26"/>
<gene>
    <name evidence="1" type="ordered locus">Ngar_c32020</name>
</gene>